<sequence length="59" mass="6485">MLQSTPSICTKHNVTVSTLSVCTTHNDTASTPSIYNTTTWCYNVTVPTTQCFSLNTQQI</sequence>
<evidence type="ECO:0000313" key="1">
    <source>
        <dbReference type="EMBL" id="JAH49863.1"/>
    </source>
</evidence>
<dbReference type="EMBL" id="GBXM01058714">
    <property type="protein sequence ID" value="JAH49863.1"/>
    <property type="molecule type" value="Transcribed_RNA"/>
</dbReference>
<organism evidence="1">
    <name type="scientific">Anguilla anguilla</name>
    <name type="common">European freshwater eel</name>
    <name type="synonym">Muraena anguilla</name>
    <dbReference type="NCBI Taxonomy" id="7936"/>
    <lineage>
        <taxon>Eukaryota</taxon>
        <taxon>Metazoa</taxon>
        <taxon>Chordata</taxon>
        <taxon>Craniata</taxon>
        <taxon>Vertebrata</taxon>
        <taxon>Euteleostomi</taxon>
        <taxon>Actinopterygii</taxon>
        <taxon>Neopterygii</taxon>
        <taxon>Teleostei</taxon>
        <taxon>Anguilliformes</taxon>
        <taxon>Anguillidae</taxon>
        <taxon>Anguilla</taxon>
    </lineage>
</organism>
<dbReference type="EMBL" id="GBXM01052995">
    <property type="protein sequence ID" value="JAH55582.1"/>
    <property type="molecule type" value="Transcribed_RNA"/>
</dbReference>
<name>A0A0E9TAX9_ANGAN</name>
<reference evidence="1" key="1">
    <citation type="submission" date="2014-11" db="EMBL/GenBank/DDBJ databases">
        <authorList>
            <person name="Amaro Gonzalez C."/>
        </authorList>
    </citation>
    <scope>NUCLEOTIDE SEQUENCE</scope>
</reference>
<reference evidence="1" key="2">
    <citation type="journal article" date="2015" name="Fish Shellfish Immunol.">
        <title>Early steps in the European eel (Anguilla anguilla)-Vibrio vulnificus interaction in the gills: Role of the RtxA13 toxin.</title>
        <authorList>
            <person name="Callol A."/>
            <person name="Pajuelo D."/>
            <person name="Ebbesson L."/>
            <person name="Teles M."/>
            <person name="MacKenzie S."/>
            <person name="Amaro C."/>
        </authorList>
    </citation>
    <scope>NUCLEOTIDE SEQUENCE</scope>
</reference>
<dbReference type="AlphaFoldDB" id="A0A0E9TAX9"/>
<accession>A0A0E9TAX9</accession>
<protein>
    <submittedName>
        <fullName evidence="1">Uncharacterized protein</fullName>
    </submittedName>
</protein>
<proteinExistence type="predicted"/>